<evidence type="ECO:0000313" key="1">
    <source>
        <dbReference type="EMBL" id="ETN38541.1"/>
    </source>
</evidence>
<dbReference type="AlphaFoldDB" id="W2RPU6"/>
<accession>W2RPU6</accession>
<dbReference type="HOGENOM" id="CLU_115008_0_0_1"/>
<dbReference type="RefSeq" id="XP_008719130.1">
    <property type="nucleotide sequence ID" value="XM_008720908.1"/>
</dbReference>
<protein>
    <submittedName>
        <fullName evidence="1">Uncharacterized protein</fullName>
    </submittedName>
</protein>
<dbReference type="OrthoDB" id="432412at2759"/>
<dbReference type="EMBL" id="KB822722">
    <property type="protein sequence ID" value="ETN38541.1"/>
    <property type="molecule type" value="Genomic_DNA"/>
</dbReference>
<dbReference type="InterPro" id="IPR059181">
    <property type="entry name" value="RWDD2A-B_C"/>
</dbReference>
<reference evidence="1 2" key="1">
    <citation type="submission" date="2013-03" db="EMBL/GenBank/DDBJ databases">
        <title>The Genome Sequence of Phialophora europaea CBS 101466.</title>
        <authorList>
            <consortium name="The Broad Institute Genomics Platform"/>
            <person name="Cuomo C."/>
            <person name="de Hoog S."/>
            <person name="Gorbushina A."/>
            <person name="Walker B."/>
            <person name="Young S.K."/>
            <person name="Zeng Q."/>
            <person name="Gargeya S."/>
            <person name="Fitzgerald M."/>
            <person name="Haas B."/>
            <person name="Abouelleil A."/>
            <person name="Allen A.W."/>
            <person name="Alvarado L."/>
            <person name="Arachchi H.M."/>
            <person name="Berlin A.M."/>
            <person name="Chapman S.B."/>
            <person name="Gainer-Dewar J."/>
            <person name="Goldberg J."/>
            <person name="Griggs A."/>
            <person name="Gujja S."/>
            <person name="Hansen M."/>
            <person name="Howarth C."/>
            <person name="Imamovic A."/>
            <person name="Ireland A."/>
            <person name="Larimer J."/>
            <person name="McCowan C."/>
            <person name="Murphy C."/>
            <person name="Pearson M."/>
            <person name="Poon T.W."/>
            <person name="Priest M."/>
            <person name="Roberts A."/>
            <person name="Saif S."/>
            <person name="Shea T."/>
            <person name="Sisk P."/>
            <person name="Sykes S."/>
            <person name="Wortman J."/>
            <person name="Nusbaum C."/>
            <person name="Birren B."/>
        </authorList>
    </citation>
    <scope>NUCLEOTIDE SEQUENCE [LARGE SCALE GENOMIC DNA]</scope>
    <source>
        <strain evidence="1 2">CBS 101466</strain>
    </source>
</reference>
<dbReference type="STRING" id="1220924.W2RPU6"/>
<organism evidence="1 2">
    <name type="scientific">Cyphellophora europaea (strain CBS 101466)</name>
    <name type="common">Phialophora europaea</name>
    <dbReference type="NCBI Taxonomy" id="1220924"/>
    <lineage>
        <taxon>Eukaryota</taxon>
        <taxon>Fungi</taxon>
        <taxon>Dikarya</taxon>
        <taxon>Ascomycota</taxon>
        <taxon>Pezizomycotina</taxon>
        <taxon>Eurotiomycetes</taxon>
        <taxon>Chaetothyriomycetidae</taxon>
        <taxon>Chaetothyriales</taxon>
        <taxon>Cyphellophoraceae</taxon>
        <taxon>Cyphellophora</taxon>
    </lineage>
</organism>
<proteinExistence type="predicted"/>
<dbReference type="CDD" id="cd24163">
    <property type="entry name" value="RWDD2_C"/>
    <property type="match status" value="1"/>
</dbReference>
<dbReference type="VEuPathDB" id="FungiDB:HMPREF1541_06577"/>
<sequence>MYHALIRTHHITSRKKIASLKAAAKQLQCSALLRTGGIPGVMYVQGEDSESTQHWVDLVHNLRYKDYQLSAPVMATKANEVWISDRGSLEEVTTVKEMAARMEGAGLHEWWRKAMGFSKE</sequence>
<keyword evidence="2" id="KW-1185">Reference proteome</keyword>
<evidence type="ECO:0000313" key="2">
    <source>
        <dbReference type="Proteomes" id="UP000030752"/>
    </source>
</evidence>
<gene>
    <name evidence="1" type="ORF">HMPREF1541_06577</name>
</gene>
<name>W2RPU6_CYPE1</name>
<dbReference type="Proteomes" id="UP000030752">
    <property type="component" value="Unassembled WGS sequence"/>
</dbReference>
<dbReference type="GeneID" id="19973916"/>
<dbReference type="InParanoid" id="W2RPU6"/>
<dbReference type="eggNOG" id="ENOG502S3UC">
    <property type="taxonomic scope" value="Eukaryota"/>
</dbReference>